<name>A0ACB6QY63_9PLEO</name>
<dbReference type="Proteomes" id="UP000799755">
    <property type="component" value="Unassembled WGS sequence"/>
</dbReference>
<reference evidence="1" key="1">
    <citation type="journal article" date="2020" name="Stud. Mycol.">
        <title>101 Dothideomycetes genomes: a test case for predicting lifestyles and emergence of pathogens.</title>
        <authorList>
            <person name="Haridas S."/>
            <person name="Albert R."/>
            <person name="Binder M."/>
            <person name="Bloem J."/>
            <person name="Labutti K."/>
            <person name="Salamov A."/>
            <person name="Andreopoulos B."/>
            <person name="Baker S."/>
            <person name="Barry K."/>
            <person name="Bills G."/>
            <person name="Bluhm B."/>
            <person name="Cannon C."/>
            <person name="Castanera R."/>
            <person name="Culley D."/>
            <person name="Daum C."/>
            <person name="Ezra D."/>
            <person name="Gonzalez J."/>
            <person name="Henrissat B."/>
            <person name="Kuo A."/>
            <person name="Liang C."/>
            <person name="Lipzen A."/>
            <person name="Lutzoni F."/>
            <person name="Magnuson J."/>
            <person name="Mondo S."/>
            <person name="Nolan M."/>
            <person name="Ohm R."/>
            <person name="Pangilinan J."/>
            <person name="Park H.-J."/>
            <person name="Ramirez L."/>
            <person name="Alfaro M."/>
            <person name="Sun H."/>
            <person name="Tritt A."/>
            <person name="Yoshinaga Y."/>
            <person name="Zwiers L.-H."/>
            <person name="Turgeon B."/>
            <person name="Goodwin S."/>
            <person name="Spatafora J."/>
            <person name="Crous P."/>
            <person name="Grigoriev I."/>
        </authorList>
    </citation>
    <scope>NUCLEOTIDE SEQUENCE</scope>
    <source>
        <strain evidence="1">ATCC 200398</strain>
    </source>
</reference>
<dbReference type="EMBL" id="MU003505">
    <property type="protein sequence ID" value="KAF2471141.1"/>
    <property type="molecule type" value="Genomic_DNA"/>
</dbReference>
<evidence type="ECO:0000313" key="1">
    <source>
        <dbReference type="EMBL" id="KAF2471141.1"/>
    </source>
</evidence>
<sequence length="217" mass="23963">MPEKKRNPITTLAICLSCLVCGIPVAGVLISLEITFMPPMPLKDPNTIINSPHIALFAAAFISIASSVIVMLGSVVLRHMSPNNVIVGLITFGFGAGNFIAQLVILALVYISNSVHPEVFSRTEVQFVNGQYDANGKQFTRETWSCMMGNLYLDREPWSTNACSEYHYARYCTILFVNTAFLLLTIAYWPVRNFLFAGSRQSAVMAQGKAGYDNPRK</sequence>
<organism evidence="1 2">
    <name type="scientific">Lindgomyces ingoldianus</name>
    <dbReference type="NCBI Taxonomy" id="673940"/>
    <lineage>
        <taxon>Eukaryota</taxon>
        <taxon>Fungi</taxon>
        <taxon>Dikarya</taxon>
        <taxon>Ascomycota</taxon>
        <taxon>Pezizomycotina</taxon>
        <taxon>Dothideomycetes</taxon>
        <taxon>Pleosporomycetidae</taxon>
        <taxon>Pleosporales</taxon>
        <taxon>Lindgomycetaceae</taxon>
        <taxon>Lindgomyces</taxon>
    </lineage>
</organism>
<protein>
    <submittedName>
        <fullName evidence="1">Uncharacterized protein</fullName>
    </submittedName>
</protein>
<comment type="caution">
    <text evidence="1">The sequence shown here is derived from an EMBL/GenBank/DDBJ whole genome shotgun (WGS) entry which is preliminary data.</text>
</comment>
<keyword evidence="2" id="KW-1185">Reference proteome</keyword>
<gene>
    <name evidence="1" type="ORF">BDR25DRAFT_342496</name>
</gene>
<proteinExistence type="predicted"/>
<accession>A0ACB6QY63</accession>
<evidence type="ECO:0000313" key="2">
    <source>
        <dbReference type="Proteomes" id="UP000799755"/>
    </source>
</evidence>